<evidence type="ECO:0000256" key="7">
    <source>
        <dbReference type="ARBA" id="ARBA00022801"/>
    </source>
</evidence>
<dbReference type="PRINTS" id="PR00727">
    <property type="entry name" value="LEADERPTASE"/>
</dbReference>
<keyword evidence="9" id="KW-0496">Mitochondrion</keyword>
<comment type="subcellular location">
    <subcellularLocation>
        <location evidence="1">Mitochondrion inner membrane</location>
        <topology evidence="1">Single-pass membrane protein</topology>
    </subcellularLocation>
</comment>
<dbReference type="GO" id="GO:0042720">
    <property type="term" value="C:mitochondrial inner membrane peptidase complex"/>
    <property type="evidence" value="ECO:0007669"/>
    <property type="project" value="InterPro"/>
</dbReference>
<evidence type="ECO:0000259" key="11">
    <source>
        <dbReference type="Pfam" id="PF10502"/>
    </source>
</evidence>
<dbReference type="InterPro" id="IPR036286">
    <property type="entry name" value="LexA/Signal_pep-like_sf"/>
</dbReference>
<keyword evidence="13" id="KW-1185">Reference proteome</keyword>
<evidence type="ECO:0000256" key="4">
    <source>
        <dbReference type="ARBA" id="ARBA00022670"/>
    </source>
</evidence>
<evidence type="ECO:0000256" key="9">
    <source>
        <dbReference type="ARBA" id="ARBA00023128"/>
    </source>
</evidence>
<gene>
    <name evidence="12" type="primary">Vigan.06G020300</name>
    <name evidence="12" type="ORF">VIGAN_06020300</name>
</gene>
<organism evidence="12 13">
    <name type="scientific">Vigna angularis var. angularis</name>
    <dbReference type="NCBI Taxonomy" id="157739"/>
    <lineage>
        <taxon>Eukaryota</taxon>
        <taxon>Viridiplantae</taxon>
        <taxon>Streptophyta</taxon>
        <taxon>Embryophyta</taxon>
        <taxon>Tracheophyta</taxon>
        <taxon>Spermatophyta</taxon>
        <taxon>Magnoliopsida</taxon>
        <taxon>eudicotyledons</taxon>
        <taxon>Gunneridae</taxon>
        <taxon>Pentapetalae</taxon>
        <taxon>rosids</taxon>
        <taxon>fabids</taxon>
        <taxon>Fabales</taxon>
        <taxon>Fabaceae</taxon>
        <taxon>Papilionoideae</taxon>
        <taxon>50 kb inversion clade</taxon>
        <taxon>NPAAA clade</taxon>
        <taxon>indigoferoid/millettioid clade</taxon>
        <taxon>Phaseoleae</taxon>
        <taxon>Vigna</taxon>
    </lineage>
</organism>
<dbReference type="EMBL" id="AP015039">
    <property type="protein sequence ID" value="BAT89285.1"/>
    <property type="molecule type" value="Genomic_DNA"/>
</dbReference>
<keyword evidence="6" id="KW-0999">Mitochondrion inner membrane</keyword>
<evidence type="ECO:0000313" key="12">
    <source>
        <dbReference type="EMBL" id="BAT89285.1"/>
    </source>
</evidence>
<evidence type="ECO:0000256" key="6">
    <source>
        <dbReference type="ARBA" id="ARBA00022792"/>
    </source>
</evidence>
<evidence type="ECO:0000256" key="1">
    <source>
        <dbReference type="ARBA" id="ARBA00004434"/>
    </source>
</evidence>
<evidence type="ECO:0000256" key="5">
    <source>
        <dbReference type="ARBA" id="ARBA00022692"/>
    </source>
</evidence>
<evidence type="ECO:0000313" key="13">
    <source>
        <dbReference type="Proteomes" id="UP000291084"/>
    </source>
</evidence>
<sequence>MHDVIYVSSSPTNHKETHIKTIAALPGEWYGTHHNNDVIKIPSGHCWVEGDNSASSIDSKSFGPIPLALIRGRVTHVVWPPQRIGSVKSTPQQRLSSVLE</sequence>
<dbReference type="PANTHER" id="PTHR46041">
    <property type="entry name" value="MITOCHONDRIAL INNER MEMBRANE PROTEASE SUBUNIT 2"/>
    <property type="match status" value="1"/>
</dbReference>
<dbReference type="InterPro" id="IPR037730">
    <property type="entry name" value="IMP2"/>
</dbReference>
<accession>A0A0S3S8W8</accession>
<comment type="similarity">
    <text evidence="2">Belongs to the peptidase S26 family. IMP2 subfamily.</text>
</comment>
<keyword evidence="4" id="KW-0645">Protease</keyword>
<evidence type="ECO:0000256" key="3">
    <source>
        <dbReference type="ARBA" id="ARBA00013650"/>
    </source>
</evidence>
<reference evidence="12 13" key="1">
    <citation type="journal article" date="2015" name="Sci. Rep.">
        <title>The power of single molecule real-time sequencing technology in the de novo assembly of a eukaryotic genome.</title>
        <authorList>
            <person name="Sakai H."/>
            <person name="Naito K."/>
            <person name="Ogiso-Tanaka E."/>
            <person name="Takahashi Y."/>
            <person name="Iseki K."/>
            <person name="Muto C."/>
            <person name="Satou K."/>
            <person name="Teruya K."/>
            <person name="Shiroma A."/>
            <person name="Shimoji M."/>
            <person name="Hirano T."/>
            <person name="Itoh T."/>
            <person name="Kaga A."/>
            <person name="Tomooka N."/>
        </authorList>
    </citation>
    <scope>NUCLEOTIDE SEQUENCE [LARGE SCALE GENOMIC DNA]</scope>
    <source>
        <strain evidence="13">cv. Shumari</strain>
    </source>
</reference>
<dbReference type="AlphaFoldDB" id="A0A0S3S8W8"/>
<protein>
    <recommendedName>
        <fullName evidence="3">Mitochondrial inner membrane protease subunit 2</fullName>
    </recommendedName>
</protein>
<dbReference type="CDD" id="cd06530">
    <property type="entry name" value="S26_SPase_I"/>
    <property type="match status" value="1"/>
</dbReference>
<dbReference type="SUPFAM" id="SSF51306">
    <property type="entry name" value="LexA/Signal peptidase"/>
    <property type="match status" value="1"/>
</dbReference>
<keyword evidence="10" id="KW-0472">Membrane</keyword>
<name>A0A0S3S8W8_PHAAN</name>
<dbReference type="GO" id="GO:0006627">
    <property type="term" value="P:protein processing involved in protein targeting to mitochondrion"/>
    <property type="evidence" value="ECO:0007669"/>
    <property type="project" value="InterPro"/>
</dbReference>
<dbReference type="Pfam" id="PF10502">
    <property type="entry name" value="Peptidase_S26"/>
    <property type="match status" value="1"/>
</dbReference>
<dbReference type="GO" id="GO:0004252">
    <property type="term" value="F:serine-type endopeptidase activity"/>
    <property type="evidence" value="ECO:0007669"/>
    <property type="project" value="InterPro"/>
</dbReference>
<dbReference type="Gene3D" id="2.10.109.10">
    <property type="entry name" value="Umud Fragment, subunit A"/>
    <property type="match status" value="1"/>
</dbReference>
<feature type="domain" description="Peptidase S26" evidence="11">
    <location>
        <begin position="40"/>
        <end position="79"/>
    </location>
</feature>
<dbReference type="Proteomes" id="UP000291084">
    <property type="component" value="Chromosome 6"/>
</dbReference>
<evidence type="ECO:0000256" key="8">
    <source>
        <dbReference type="ARBA" id="ARBA00022989"/>
    </source>
</evidence>
<dbReference type="InterPro" id="IPR019533">
    <property type="entry name" value="Peptidase_S26"/>
</dbReference>
<evidence type="ECO:0000256" key="2">
    <source>
        <dbReference type="ARBA" id="ARBA00007066"/>
    </source>
</evidence>
<dbReference type="InterPro" id="IPR000223">
    <property type="entry name" value="Pept_S26A_signal_pept_1"/>
</dbReference>
<dbReference type="GO" id="GO:0006465">
    <property type="term" value="P:signal peptide processing"/>
    <property type="evidence" value="ECO:0007669"/>
    <property type="project" value="InterPro"/>
</dbReference>
<keyword evidence="5" id="KW-0812">Transmembrane</keyword>
<keyword evidence="8" id="KW-1133">Transmembrane helix</keyword>
<proteinExistence type="inferred from homology"/>
<dbReference type="PANTHER" id="PTHR46041:SF2">
    <property type="entry name" value="MITOCHONDRIAL INNER MEMBRANE PROTEASE SUBUNIT 2"/>
    <property type="match status" value="1"/>
</dbReference>
<keyword evidence="7" id="KW-0378">Hydrolase</keyword>
<evidence type="ECO:0000256" key="10">
    <source>
        <dbReference type="ARBA" id="ARBA00023136"/>
    </source>
</evidence>